<protein>
    <submittedName>
        <fullName evidence="1">Uncharacterized protein</fullName>
    </submittedName>
</protein>
<dbReference type="EMBL" id="CP045892">
    <property type="protein sequence ID" value="QQP52089.1"/>
    <property type="molecule type" value="Genomic_DNA"/>
</dbReference>
<dbReference type="Proteomes" id="UP000595437">
    <property type="component" value="Chromosome 3"/>
</dbReference>
<evidence type="ECO:0000313" key="1">
    <source>
        <dbReference type="EMBL" id="QQP52089.1"/>
    </source>
</evidence>
<sequence>MSSAEPKVLKDFLDLVSGRLYTLKGIMSKVEDPFDLLMTTILEFKLPPELKQLWEKELICQEIEFPSTE</sequence>
<reference evidence="2" key="1">
    <citation type="submission" date="2021-01" db="EMBL/GenBank/DDBJ databases">
        <title>Caligus Genome Assembly.</title>
        <authorList>
            <person name="Gallardo-Escarate C."/>
        </authorList>
    </citation>
    <scope>NUCLEOTIDE SEQUENCE [LARGE SCALE GENOMIC DNA]</scope>
</reference>
<name>A0A7T8KAF8_CALRO</name>
<keyword evidence="2" id="KW-1185">Reference proteome</keyword>
<evidence type="ECO:0000313" key="2">
    <source>
        <dbReference type="Proteomes" id="UP000595437"/>
    </source>
</evidence>
<proteinExistence type="predicted"/>
<dbReference type="AlphaFoldDB" id="A0A7T8KAF8"/>
<gene>
    <name evidence="1" type="ORF">FKW44_004107</name>
</gene>
<dbReference type="OrthoDB" id="6129382at2759"/>
<feature type="non-terminal residue" evidence="1">
    <location>
        <position position="69"/>
    </location>
</feature>
<organism evidence="1 2">
    <name type="scientific">Caligus rogercresseyi</name>
    <name type="common">Sea louse</name>
    <dbReference type="NCBI Taxonomy" id="217165"/>
    <lineage>
        <taxon>Eukaryota</taxon>
        <taxon>Metazoa</taxon>
        <taxon>Ecdysozoa</taxon>
        <taxon>Arthropoda</taxon>
        <taxon>Crustacea</taxon>
        <taxon>Multicrustacea</taxon>
        <taxon>Hexanauplia</taxon>
        <taxon>Copepoda</taxon>
        <taxon>Siphonostomatoida</taxon>
        <taxon>Caligidae</taxon>
        <taxon>Caligus</taxon>
    </lineage>
</organism>
<accession>A0A7T8KAF8</accession>